<feature type="transmembrane region" description="Helical" evidence="1">
    <location>
        <begin position="12"/>
        <end position="34"/>
    </location>
</feature>
<organism evidence="2 4">
    <name type="scientific">Pristionchus fissidentatus</name>
    <dbReference type="NCBI Taxonomy" id="1538716"/>
    <lineage>
        <taxon>Eukaryota</taxon>
        <taxon>Metazoa</taxon>
        <taxon>Ecdysozoa</taxon>
        <taxon>Nematoda</taxon>
        <taxon>Chromadorea</taxon>
        <taxon>Rhabditida</taxon>
        <taxon>Rhabditina</taxon>
        <taxon>Diplogasteromorpha</taxon>
        <taxon>Diplogasteroidea</taxon>
        <taxon>Neodiplogasteridae</taxon>
        <taxon>Pristionchus</taxon>
    </lineage>
</organism>
<accession>A0AAV5WUM0</accession>
<name>A0AAV5WUM0_9BILA</name>
<keyword evidence="1" id="KW-0472">Membrane</keyword>
<protein>
    <recommendedName>
        <fullName evidence="5">Small integral membrane protein 19</fullName>
    </recommendedName>
</protein>
<dbReference type="EMBL" id="BTSY01000265">
    <property type="protein sequence ID" value="GMT37781.1"/>
    <property type="molecule type" value="Genomic_DNA"/>
</dbReference>
<dbReference type="Proteomes" id="UP001432322">
    <property type="component" value="Unassembled WGS sequence"/>
</dbReference>
<proteinExistence type="predicted"/>
<comment type="caution">
    <text evidence="2">The sequence shown here is derived from an EMBL/GenBank/DDBJ whole genome shotgun (WGS) entry which is preliminary data.</text>
</comment>
<keyword evidence="4" id="KW-1185">Reference proteome</keyword>
<evidence type="ECO:0000256" key="1">
    <source>
        <dbReference type="SAM" id="Phobius"/>
    </source>
</evidence>
<evidence type="ECO:0000313" key="3">
    <source>
        <dbReference type="EMBL" id="GMT37781.1"/>
    </source>
</evidence>
<sequence>MAEVEEGDGNIALILFLVPTSISAISLLLIYYFYNSITIRDKSKPTPPPDAIDTLSDAYDAYVNRAPSEEFYVSQASLSLS</sequence>
<dbReference type="AlphaFoldDB" id="A0AAV5WUM0"/>
<keyword evidence="1" id="KW-1133">Transmembrane helix</keyword>
<evidence type="ECO:0000313" key="4">
    <source>
        <dbReference type="Proteomes" id="UP001432322"/>
    </source>
</evidence>
<keyword evidence="1" id="KW-0812">Transmembrane</keyword>
<evidence type="ECO:0000313" key="2">
    <source>
        <dbReference type="EMBL" id="GMT33447.1"/>
    </source>
</evidence>
<dbReference type="EMBL" id="BTSY01000006">
    <property type="protein sequence ID" value="GMT33447.1"/>
    <property type="molecule type" value="Genomic_DNA"/>
</dbReference>
<reference evidence="2" key="1">
    <citation type="submission" date="2023-10" db="EMBL/GenBank/DDBJ databases">
        <title>Genome assembly of Pristionchus species.</title>
        <authorList>
            <person name="Yoshida K."/>
            <person name="Sommer R.J."/>
        </authorList>
    </citation>
    <scope>NUCLEOTIDE SEQUENCE</scope>
    <source>
        <strain evidence="2">RS5133</strain>
    </source>
</reference>
<gene>
    <name evidence="2" type="ORF">PFISCL1PPCAC_24744</name>
    <name evidence="3" type="ORF">PFISCL1PPCAC_29078</name>
</gene>
<evidence type="ECO:0008006" key="5">
    <source>
        <dbReference type="Google" id="ProtNLM"/>
    </source>
</evidence>